<dbReference type="AlphaFoldDB" id="A0A183CB17"/>
<name>A0A183CB17_GLOPA</name>
<sequence length="97" mass="11094">MSTAANSRTIVAQFVRENKEVLLGAFSPQLTKKMKEEAWEEVRKNAVAAGCVNLEKRNWQYVRDSLWSAMRRDRPLLLMELFIDVLLSSVNVSIGTH</sequence>
<proteinExistence type="predicted"/>
<protein>
    <recommendedName>
        <fullName evidence="2">Regulatory protein zeste</fullName>
    </recommendedName>
</protein>
<dbReference type="WBParaSite" id="GPLIN_001006800">
    <property type="protein sequence ID" value="GPLIN_001006800"/>
    <property type="gene ID" value="GPLIN_001006800"/>
</dbReference>
<comment type="function">
    <text evidence="3">Involved in transvection phenomena (= synapsis-dependent gene expression), where the synaptic pairing of chromosomes carrying genes with which zeste interacts influences the expression of these genes. Zeste binds to DNA and stimulates transcription from a nearby promoter.</text>
</comment>
<dbReference type="InterPro" id="IPR028002">
    <property type="entry name" value="Myb_DNA-bind_5"/>
</dbReference>
<keyword evidence="5" id="KW-1185">Reference proteome</keyword>
<evidence type="ECO:0000256" key="3">
    <source>
        <dbReference type="ARBA" id="ARBA00025466"/>
    </source>
</evidence>
<reference evidence="5" key="1">
    <citation type="submission" date="2014-05" db="EMBL/GenBank/DDBJ databases">
        <title>The genome and life-stage specific transcriptomes of Globodera pallida elucidate key aspects of plant parasitism by a cyst nematode.</title>
        <authorList>
            <person name="Cotton J.A."/>
            <person name="Lilley C.J."/>
            <person name="Jones L.M."/>
            <person name="Kikuchi T."/>
            <person name="Reid A.J."/>
            <person name="Thorpe P."/>
            <person name="Tsai I.J."/>
            <person name="Beasley H."/>
            <person name="Blok V."/>
            <person name="Cock P.J.A."/>
            <person name="Van den Akker S.E."/>
            <person name="Holroyd N."/>
            <person name="Hunt M."/>
            <person name="Mantelin S."/>
            <person name="Naghra H."/>
            <person name="Pain A."/>
            <person name="Palomares-Rius J.E."/>
            <person name="Zarowiecki M."/>
            <person name="Berriman M."/>
            <person name="Jones J.T."/>
            <person name="Urwin P.E."/>
        </authorList>
    </citation>
    <scope>NUCLEOTIDE SEQUENCE [LARGE SCALE GENOMIC DNA]</scope>
    <source>
        <strain evidence="5">Lindley</strain>
    </source>
</reference>
<dbReference type="Proteomes" id="UP000050741">
    <property type="component" value="Unassembled WGS sequence"/>
</dbReference>
<feature type="domain" description="Myb/SANT-like DNA-binding" evidence="4">
    <location>
        <begin position="10"/>
        <end position="73"/>
    </location>
</feature>
<evidence type="ECO:0000313" key="6">
    <source>
        <dbReference type="WBParaSite" id="GPLIN_001006800"/>
    </source>
</evidence>
<evidence type="ECO:0000259" key="4">
    <source>
        <dbReference type="Pfam" id="PF13873"/>
    </source>
</evidence>
<evidence type="ECO:0000256" key="2">
    <source>
        <dbReference type="ARBA" id="ARBA00016807"/>
    </source>
</evidence>
<reference evidence="6" key="2">
    <citation type="submission" date="2016-06" db="UniProtKB">
        <authorList>
            <consortium name="WormBaseParasite"/>
        </authorList>
    </citation>
    <scope>IDENTIFICATION</scope>
</reference>
<dbReference type="Pfam" id="PF13873">
    <property type="entry name" value="Myb_DNA-bind_5"/>
    <property type="match status" value="1"/>
</dbReference>
<comment type="subunit">
    <text evidence="1">Self-associates forming complexes of several hundred monomers.</text>
</comment>
<organism evidence="5 6">
    <name type="scientific">Globodera pallida</name>
    <name type="common">Potato cyst nematode worm</name>
    <name type="synonym">Heterodera pallida</name>
    <dbReference type="NCBI Taxonomy" id="36090"/>
    <lineage>
        <taxon>Eukaryota</taxon>
        <taxon>Metazoa</taxon>
        <taxon>Ecdysozoa</taxon>
        <taxon>Nematoda</taxon>
        <taxon>Chromadorea</taxon>
        <taxon>Rhabditida</taxon>
        <taxon>Tylenchina</taxon>
        <taxon>Tylenchomorpha</taxon>
        <taxon>Tylenchoidea</taxon>
        <taxon>Heteroderidae</taxon>
        <taxon>Heteroderinae</taxon>
        <taxon>Globodera</taxon>
    </lineage>
</organism>
<evidence type="ECO:0000313" key="5">
    <source>
        <dbReference type="Proteomes" id="UP000050741"/>
    </source>
</evidence>
<accession>A0A183CB17</accession>
<dbReference type="OrthoDB" id="6766923at2759"/>
<evidence type="ECO:0000256" key="1">
    <source>
        <dbReference type="ARBA" id="ARBA00011764"/>
    </source>
</evidence>